<gene>
    <name evidence="2" type="ORF">BpHYR1_011097</name>
</gene>
<comment type="caution">
    <text evidence="2">The sequence shown here is derived from an EMBL/GenBank/DDBJ whole genome shotgun (WGS) entry which is preliminary data.</text>
</comment>
<evidence type="ECO:0000313" key="3">
    <source>
        <dbReference type="Proteomes" id="UP000276133"/>
    </source>
</evidence>
<feature type="signal peptide" evidence="1">
    <location>
        <begin position="1"/>
        <end position="23"/>
    </location>
</feature>
<evidence type="ECO:0000313" key="2">
    <source>
        <dbReference type="EMBL" id="RNA00223.1"/>
    </source>
</evidence>
<protein>
    <submittedName>
        <fullName evidence="2">Uncharacterized protein</fullName>
    </submittedName>
</protein>
<dbReference type="Proteomes" id="UP000276133">
    <property type="component" value="Unassembled WGS sequence"/>
</dbReference>
<keyword evidence="3" id="KW-1185">Reference proteome</keyword>
<organism evidence="2 3">
    <name type="scientific">Brachionus plicatilis</name>
    <name type="common">Marine rotifer</name>
    <name type="synonym">Brachionus muelleri</name>
    <dbReference type="NCBI Taxonomy" id="10195"/>
    <lineage>
        <taxon>Eukaryota</taxon>
        <taxon>Metazoa</taxon>
        <taxon>Spiralia</taxon>
        <taxon>Gnathifera</taxon>
        <taxon>Rotifera</taxon>
        <taxon>Eurotatoria</taxon>
        <taxon>Monogononta</taxon>
        <taxon>Pseudotrocha</taxon>
        <taxon>Ploima</taxon>
        <taxon>Brachionidae</taxon>
        <taxon>Brachionus</taxon>
    </lineage>
</organism>
<dbReference type="EMBL" id="REGN01009855">
    <property type="protein sequence ID" value="RNA00223.1"/>
    <property type="molecule type" value="Genomic_DNA"/>
</dbReference>
<reference evidence="2 3" key="1">
    <citation type="journal article" date="2018" name="Sci. Rep.">
        <title>Genomic signatures of local adaptation to the degree of environmental predictability in rotifers.</title>
        <authorList>
            <person name="Franch-Gras L."/>
            <person name="Hahn C."/>
            <person name="Garcia-Roger E.M."/>
            <person name="Carmona M.J."/>
            <person name="Serra M."/>
            <person name="Gomez A."/>
        </authorList>
    </citation>
    <scope>NUCLEOTIDE SEQUENCE [LARGE SCALE GENOMIC DNA]</scope>
    <source>
        <strain evidence="2">HYR1</strain>
    </source>
</reference>
<accession>A0A3M7PMA0</accession>
<sequence>MNSTKLFGIFLIVLIATSITVEAQRFGVRRFGPGFFGPRFGPRFGPGFGPGFGPLFGPRLGPTFVFPFYG</sequence>
<proteinExistence type="predicted"/>
<dbReference type="AlphaFoldDB" id="A0A3M7PMA0"/>
<feature type="chain" id="PRO_5018333744" evidence="1">
    <location>
        <begin position="24"/>
        <end position="70"/>
    </location>
</feature>
<name>A0A3M7PMA0_BRAPC</name>
<keyword evidence="1" id="KW-0732">Signal</keyword>
<evidence type="ECO:0000256" key="1">
    <source>
        <dbReference type="SAM" id="SignalP"/>
    </source>
</evidence>